<keyword evidence="4" id="KW-0719">Serine esterase</keyword>
<evidence type="ECO:0000256" key="12">
    <source>
        <dbReference type="SAM" id="SignalP"/>
    </source>
</evidence>
<feature type="chain" id="PRO_5042504198" description="cutinase" evidence="12">
    <location>
        <begin position="22"/>
        <end position="350"/>
    </location>
</feature>
<protein>
    <recommendedName>
        <fullName evidence="3">cutinase</fullName>
        <ecNumber evidence="3">3.1.1.74</ecNumber>
    </recommendedName>
</protein>
<keyword evidence="6 12" id="KW-0732">Signal</keyword>
<feature type="disulfide bond" evidence="11">
    <location>
        <begin position="221"/>
        <end position="228"/>
    </location>
</feature>
<evidence type="ECO:0000256" key="5">
    <source>
        <dbReference type="ARBA" id="ARBA00022525"/>
    </source>
</evidence>
<keyword evidence="9 11" id="KW-1015">Disulfide bond</keyword>
<dbReference type="Gene3D" id="3.40.50.1820">
    <property type="entry name" value="alpha/beta hydrolase"/>
    <property type="match status" value="1"/>
</dbReference>
<keyword evidence="7" id="KW-0378">Hydrolase</keyword>
<evidence type="ECO:0000256" key="10">
    <source>
        <dbReference type="ARBA" id="ARBA00034045"/>
    </source>
</evidence>
<dbReference type="GO" id="GO:0005576">
    <property type="term" value="C:extracellular region"/>
    <property type="evidence" value="ECO:0007669"/>
    <property type="project" value="UniProtKB-SubCell"/>
</dbReference>
<reference evidence="13" key="1">
    <citation type="submission" date="2023-10" db="EMBL/GenBank/DDBJ databases">
        <authorList>
            <person name="Hackl T."/>
        </authorList>
    </citation>
    <scope>NUCLEOTIDE SEQUENCE</scope>
</reference>
<comment type="catalytic activity">
    <reaction evidence="10">
        <text>cutin + H2O = cutin monomers.</text>
        <dbReference type="EC" id="3.1.1.74"/>
    </reaction>
</comment>
<dbReference type="PANTHER" id="PTHR48250">
    <property type="entry name" value="CUTINASE 2-RELATED"/>
    <property type="match status" value="1"/>
</dbReference>
<evidence type="ECO:0000313" key="14">
    <source>
        <dbReference type="Proteomes" id="UP001295740"/>
    </source>
</evidence>
<evidence type="ECO:0000256" key="4">
    <source>
        <dbReference type="ARBA" id="ARBA00022487"/>
    </source>
</evidence>
<evidence type="ECO:0000256" key="7">
    <source>
        <dbReference type="ARBA" id="ARBA00022801"/>
    </source>
</evidence>
<dbReference type="AlphaFoldDB" id="A0AAI8YLL0"/>
<evidence type="ECO:0000256" key="6">
    <source>
        <dbReference type="ARBA" id="ARBA00022729"/>
    </source>
</evidence>
<dbReference type="EC" id="3.1.1.74" evidence="3"/>
<keyword evidence="14" id="KW-1185">Reference proteome</keyword>
<gene>
    <name evidence="13" type="ORF">KHLLAP_LOCUS9831</name>
</gene>
<dbReference type="InterPro" id="IPR011150">
    <property type="entry name" value="Cutinase_monf"/>
</dbReference>
<dbReference type="Proteomes" id="UP001295740">
    <property type="component" value="Unassembled WGS sequence"/>
</dbReference>
<dbReference type="InterPro" id="IPR029058">
    <property type="entry name" value="AB_hydrolase_fold"/>
</dbReference>
<organism evidence="13 14">
    <name type="scientific">Anthostomella pinea</name>
    <dbReference type="NCBI Taxonomy" id="933095"/>
    <lineage>
        <taxon>Eukaryota</taxon>
        <taxon>Fungi</taxon>
        <taxon>Dikarya</taxon>
        <taxon>Ascomycota</taxon>
        <taxon>Pezizomycotina</taxon>
        <taxon>Sordariomycetes</taxon>
        <taxon>Xylariomycetidae</taxon>
        <taxon>Xylariales</taxon>
        <taxon>Xylariaceae</taxon>
        <taxon>Anthostomella</taxon>
    </lineage>
</organism>
<dbReference type="PANTHER" id="PTHR48250:SF3">
    <property type="entry name" value="CUTINASE 1-RELATED"/>
    <property type="match status" value="1"/>
</dbReference>
<evidence type="ECO:0000256" key="8">
    <source>
        <dbReference type="ARBA" id="ARBA00023026"/>
    </source>
</evidence>
<dbReference type="GO" id="GO:0016052">
    <property type="term" value="P:carbohydrate catabolic process"/>
    <property type="evidence" value="ECO:0007669"/>
    <property type="project" value="TreeGrafter"/>
</dbReference>
<evidence type="ECO:0000313" key="13">
    <source>
        <dbReference type="EMBL" id="CAJ2509363.1"/>
    </source>
</evidence>
<dbReference type="EMBL" id="CAUWAG010000012">
    <property type="protein sequence ID" value="CAJ2509363.1"/>
    <property type="molecule type" value="Genomic_DNA"/>
</dbReference>
<feature type="signal peptide" evidence="12">
    <location>
        <begin position="1"/>
        <end position="21"/>
    </location>
</feature>
<dbReference type="Pfam" id="PF01083">
    <property type="entry name" value="Cutinase"/>
    <property type="match status" value="1"/>
</dbReference>
<evidence type="ECO:0000256" key="2">
    <source>
        <dbReference type="ARBA" id="ARBA00007534"/>
    </source>
</evidence>
<proteinExistence type="inferred from homology"/>
<evidence type="ECO:0000256" key="11">
    <source>
        <dbReference type="PIRSR" id="PIRSR611150-2"/>
    </source>
</evidence>
<feature type="disulfide bond" evidence="11">
    <location>
        <begin position="70"/>
        <end position="155"/>
    </location>
</feature>
<name>A0AAI8YLL0_9PEZI</name>
<keyword evidence="8" id="KW-0843">Virulence</keyword>
<evidence type="ECO:0000256" key="3">
    <source>
        <dbReference type="ARBA" id="ARBA00013095"/>
    </source>
</evidence>
<evidence type="ECO:0000256" key="9">
    <source>
        <dbReference type="ARBA" id="ARBA00023157"/>
    </source>
</evidence>
<comment type="subcellular location">
    <subcellularLocation>
        <location evidence="1">Secreted</location>
    </subcellularLocation>
</comment>
<dbReference type="InterPro" id="IPR000675">
    <property type="entry name" value="Cutinase/axe"/>
</dbReference>
<dbReference type="SMART" id="SM01110">
    <property type="entry name" value="Cutinase"/>
    <property type="match status" value="1"/>
</dbReference>
<comment type="similarity">
    <text evidence="2">Belongs to the cutinase family.</text>
</comment>
<comment type="caution">
    <text evidence="13">The sequence shown here is derived from an EMBL/GenBank/DDBJ whole genome shotgun (WGS) entry which is preliminary data.</text>
</comment>
<dbReference type="GO" id="GO:0050525">
    <property type="term" value="F:cutinase activity"/>
    <property type="evidence" value="ECO:0007669"/>
    <property type="project" value="UniProtKB-EC"/>
</dbReference>
<dbReference type="SUPFAM" id="SSF53474">
    <property type="entry name" value="alpha/beta-Hydrolases"/>
    <property type="match status" value="1"/>
</dbReference>
<keyword evidence="5" id="KW-0964">Secreted</keyword>
<evidence type="ECO:0000256" key="1">
    <source>
        <dbReference type="ARBA" id="ARBA00004613"/>
    </source>
</evidence>
<accession>A0AAI8YLL0</accession>
<sequence length="350" mass="38622">MYFAFTYLLLGQCAMHGLTQAANPRSYDVESSNSLKKRIGESDRIAADLREILDDSGDDSLDTGSGPKECPKMAMFAARGTLDPVNMGDMVMNHFRDAVMGLYGNDKKKMKVQGVDNFDGHVYGADMEHEYLQQGGSNDGALAMAGMTDKVATNCKNTKFIWWGWSQGALVARKAFRHVSKDTADRIVVFGTFGDPVITWNDVKEVSFPAVPEHVKQLHYCLDGDALCKPGMNEVFGGFTLNPVEFAFNWQGAVDNQLETGTDGLSDTDVADLKKVAQEAVTQGMKHLPQITAEAVKLLVGNTKFWRWMLLPVHFYYHVRRVTDCAATNLKEQLEGKGLSDCKIPGLTVT</sequence>